<dbReference type="AlphaFoldDB" id="A0AAW7IAV2"/>
<reference evidence="1" key="1">
    <citation type="submission" date="2023-06" db="EMBL/GenBank/DDBJ databases">
        <title>Comparative genomics of Bacillaceae isolates and their secondary metabolite potential.</title>
        <authorList>
            <person name="Song L."/>
            <person name="Nielsen L.J."/>
            <person name="Mohite O."/>
            <person name="Xu X."/>
            <person name="Weber T."/>
            <person name="Kovacs A.T."/>
        </authorList>
    </citation>
    <scope>NUCLEOTIDE SEQUENCE</scope>
    <source>
        <strain evidence="1">D8_B_37</strain>
    </source>
</reference>
<sequence>MMLDASNVGRFIIEETRIKNTFTSNIKARIDDRRTCLGVFLYSLTKWPLEEKVSFFIRIFFCELNVDFKEK</sequence>
<comment type="caution">
    <text evidence="1">The sequence shown here is derived from an EMBL/GenBank/DDBJ whole genome shotgun (WGS) entry which is preliminary data.</text>
</comment>
<organism evidence="1 2">
    <name type="scientific">Peribacillus simplex</name>
    <dbReference type="NCBI Taxonomy" id="1478"/>
    <lineage>
        <taxon>Bacteria</taxon>
        <taxon>Bacillati</taxon>
        <taxon>Bacillota</taxon>
        <taxon>Bacilli</taxon>
        <taxon>Bacillales</taxon>
        <taxon>Bacillaceae</taxon>
        <taxon>Peribacillus</taxon>
    </lineage>
</organism>
<protein>
    <submittedName>
        <fullName evidence="1">Uncharacterized protein</fullName>
    </submittedName>
</protein>
<evidence type="ECO:0000313" key="2">
    <source>
        <dbReference type="Proteomes" id="UP001234602"/>
    </source>
</evidence>
<dbReference type="Proteomes" id="UP001234602">
    <property type="component" value="Unassembled WGS sequence"/>
</dbReference>
<evidence type="ECO:0000313" key="1">
    <source>
        <dbReference type="EMBL" id="MDM5451027.1"/>
    </source>
</evidence>
<name>A0AAW7IAV2_9BACI</name>
<accession>A0AAW7IAV2</accession>
<gene>
    <name evidence="1" type="ORF">QUF89_02025</name>
</gene>
<proteinExistence type="predicted"/>
<dbReference type="EMBL" id="JAUCEY010000007">
    <property type="protein sequence ID" value="MDM5451027.1"/>
    <property type="molecule type" value="Genomic_DNA"/>
</dbReference>